<dbReference type="Pfam" id="PF17481">
    <property type="entry name" value="Phage_sheath_domII"/>
    <property type="match status" value="1"/>
</dbReference>
<dbReference type="Pfam" id="PF22671">
    <property type="entry name" value="Gp18_domIII_N"/>
    <property type="match status" value="1"/>
</dbReference>
<proteinExistence type="inferred from homology"/>
<dbReference type="Gene3D" id="2.60.40.4290">
    <property type="match status" value="1"/>
</dbReference>
<dbReference type="InterPro" id="IPR020287">
    <property type="entry name" value="Tail_sheath_C"/>
</dbReference>
<dbReference type="Gene3D" id="3.30.360.90">
    <property type="match status" value="1"/>
</dbReference>
<dbReference type="InterPro" id="IPR035089">
    <property type="entry name" value="Phage_sheath_subtilisin"/>
</dbReference>
<dbReference type="OrthoDB" id="89060at2"/>
<evidence type="ECO:0000259" key="4">
    <source>
        <dbReference type="Pfam" id="PF17482"/>
    </source>
</evidence>
<feature type="domain" description="Tail sheath protein subtilisin-like" evidence="2">
    <location>
        <begin position="181"/>
        <end position="329"/>
    </location>
</feature>
<dbReference type="Pfam" id="PF17482">
    <property type="entry name" value="Phage_sheath_1C"/>
    <property type="match status" value="1"/>
</dbReference>
<dbReference type="RefSeq" id="WP_113032633.1">
    <property type="nucleotide sequence ID" value="NZ_QMFB01000011.1"/>
</dbReference>
<dbReference type="AlphaFoldDB" id="A0A329MJI4"/>
<feature type="domain" description="Phage tail sheath protein-like beta-sandwich" evidence="3">
    <location>
        <begin position="91"/>
        <end position="180"/>
    </location>
</feature>
<accession>A0A329MJI4</accession>
<evidence type="ECO:0000256" key="1">
    <source>
        <dbReference type="ARBA" id="ARBA00008005"/>
    </source>
</evidence>
<evidence type="ECO:0000259" key="3">
    <source>
        <dbReference type="Pfam" id="PF17481"/>
    </source>
</evidence>
<evidence type="ECO:0000313" key="7">
    <source>
        <dbReference type="Proteomes" id="UP000250369"/>
    </source>
</evidence>
<evidence type="ECO:0000259" key="5">
    <source>
        <dbReference type="Pfam" id="PF22671"/>
    </source>
</evidence>
<evidence type="ECO:0000313" key="6">
    <source>
        <dbReference type="EMBL" id="RAV19728.1"/>
    </source>
</evidence>
<evidence type="ECO:0000259" key="2">
    <source>
        <dbReference type="Pfam" id="PF04984"/>
    </source>
</evidence>
<reference evidence="6 7" key="1">
    <citation type="journal article" date="2009" name="Int. J. Syst. Evol. Microbiol.">
        <title>Paenibacillus contaminans sp. nov., isolated from a contaminated laboratory plate.</title>
        <authorList>
            <person name="Chou J.H."/>
            <person name="Lee J.H."/>
            <person name="Lin M.C."/>
            <person name="Chang P.S."/>
            <person name="Arun A.B."/>
            <person name="Young C.C."/>
            <person name="Chen W.M."/>
        </authorList>
    </citation>
    <scope>NUCLEOTIDE SEQUENCE [LARGE SCALE GENOMIC DNA]</scope>
    <source>
        <strain evidence="6 7">CKOBP-6</strain>
    </source>
</reference>
<comment type="similarity">
    <text evidence="1">Belongs to the myoviridae tail sheath protein family.</text>
</comment>
<keyword evidence="7" id="KW-1185">Reference proteome</keyword>
<feature type="domain" description="Tail sheath protein C-terminal" evidence="4">
    <location>
        <begin position="336"/>
        <end position="438"/>
    </location>
</feature>
<dbReference type="Gene3D" id="3.30.1490.360">
    <property type="match status" value="1"/>
</dbReference>
<dbReference type="InterPro" id="IPR035326">
    <property type="entry name" value="Beta_sandwich_Seath"/>
</dbReference>
<dbReference type="Gene3D" id="3.40.50.11790">
    <property type="match status" value="1"/>
</dbReference>
<organism evidence="6 7">
    <name type="scientific">Paenibacillus contaminans</name>
    <dbReference type="NCBI Taxonomy" id="450362"/>
    <lineage>
        <taxon>Bacteria</taxon>
        <taxon>Bacillati</taxon>
        <taxon>Bacillota</taxon>
        <taxon>Bacilli</taxon>
        <taxon>Bacillales</taxon>
        <taxon>Paenibacillaceae</taxon>
        <taxon>Paenibacillus</taxon>
    </lineage>
</organism>
<dbReference type="InterPro" id="IPR054564">
    <property type="entry name" value="Gp18_domIII_N"/>
</dbReference>
<feature type="domain" description="Tail sheath protein Gp18-like" evidence="5">
    <location>
        <begin position="33"/>
        <end position="90"/>
    </location>
</feature>
<sequence length="438" mass="46085">MAGGTWVSQNKVRPGVYINFNGATQPLGALGERGVTSLALSLPWGEPKTMISIAAGENVQPLLGLDLSAPALLLLREALKRAQTVLLYRLNTGTKAAVTVGSLTATAKYGGTRGNALTVIIQENIDDDLLFDVTTRLAGVEVDVQTVANIAGLVSNGYVVFSGTGSLTETAGAPLVGGADGTAANQDHLDYLAALELQDFHTLAYTGTDATLKGVYAAFVRRMREEEGKKVQLVMENYPTADFEGVISVKNGVVLSDGSTLTAAQATAWVAAATAAASASQSLTYGAYDDSVDVAPRYTNSQIVAALRAGEFVFTPSQGHAVVEQDINTLTSFTPDKGKAFGKNRVIRVLDSIANDVKRIFESFYIGKVGNNADGRALLGAEVVSYLRTLQGLGAIQNFDSQTDITVSQGTDADAVVIELSIQPVDAIEKIYINVEVK</sequence>
<gene>
    <name evidence="6" type="ORF">DQG23_19975</name>
</gene>
<comment type="caution">
    <text evidence="6">The sequence shown here is derived from an EMBL/GenBank/DDBJ whole genome shotgun (WGS) entry which is preliminary data.</text>
</comment>
<dbReference type="Proteomes" id="UP000250369">
    <property type="component" value="Unassembled WGS sequence"/>
</dbReference>
<protein>
    <submittedName>
        <fullName evidence="6">Phage tail sheath protein</fullName>
    </submittedName>
</protein>
<dbReference type="Pfam" id="PF04984">
    <property type="entry name" value="Phage_sheath_1"/>
    <property type="match status" value="1"/>
</dbReference>
<dbReference type="Gene3D" id="3.30.1370.220">
    <property type="match status" value="1"/>
</dbReference>
<name>A0A329MJI4_9BACL</name>
<dbReference type="EMBL" id="QMFB01000011">
    <property type="protein sequence ID" value="RAV19728.1"/>
    <property type="molecule type" value="Genomic_DNA"/>
</dbReference>